<evidence type="ECO:0000256" key="3">
    <source>
        <dbReference type="ARBA" id="ARBA00022786"/>
    </source>
</evidence>
<feature type="domain" description="Protein kinase" evidence="4">
    <location>
        <begin position="72"/>
        <end position="334"/>
    </location>
</feature>
<dbReference type="InterPro" id="IPR051348">
    <property type="entry name" value="U-box_ubiquitin_ligases"/>
</dbReference>
<gene>
    <name evidence="5" type="ORF">E3N88_00167</name>
</gene>
<organism evidence="5 6">
    <name type="scientific">Mikania micrantha</name>
    <name type="common">bitter vine</name>
    <dbReference type="NCBI Taxonomy" id="192012"/>
    <lineage>
        <taxon>Eukaryota</taxon>
        <taxon>Viridiplantae</taxon>
        <taxon>Streptophyta</taxon>
        <taxon>Embryophyta</taxon>
        <taxon>Tracheophyta</taxon>
        <taxon>Spermatophyta</taxon>
        <taxon>Magnoliopsida</taxon>
        <taxon>eudicotyledons</taxon>
        <taxon>Gunneridae</taxon>
        <taxon>Pentapetalae</taxon>
        <taxon>asterids</taxon>
        <taxon>campanulids</taxon>
        <taxon>Asterales</taxon>
        <taxon>Asteraceae</taxon>
        <taxon>Asteroideae</taxon>
        <taxon>Heliantheae alliance</taxon>
        <taxon>Eupatorieae</taxon>
        <taxon>Mikania</taxon>
    </lineage>
</organism>
<dbReference type="GO" id="GO:0004672">
    <property type="term" value="F:protein kinase activity"/>
    <property type="evidence" value="ECO:0007669"/>
    <property type="project" value="InterPro"/>
</dbReference>
<dbReference type="SUPFAM" id="SSF56112">
    <property type="entry name" value="Protein kinase-like (PK-like)"/>
    <property type="match status" value="1"/>
</dbReference>
<name>A0A5N6PZB4_9ASTR</name>
<dbReference type="GO" id="GO:0005524">
    <property type="term" value="F:ATP binding"/>
    <property type="evidence" value="ECO:0007669"/>
    <property type="project" value="InterPro"/>
</dbReference>
<dbReference type="PANTHER" id="PTHR45647:SF65">
    <property type="entry name" value="U-BOX DOMAIN-CONTAINING PROTEIN KINASE FAMILY PROTEIN"/>
    <property type="match status" value="1"/>
</dbReference>
<dbReference type="EC" id="2.3.2.27" evidence="2"/>
<comment type="catalytic activity">
    <reaction evidence="1">
        <text>S-ubiquitinyl-[E2 ubiquitin-conjugating enzyme]-L-cysteine + [acceptor protein]-L-lysine = [E2 ubiquitin-conjugating enzyme]-L-cysteine + N(6)-ubiquitinyl-[acceptor protein]-L-lysine.</text>
        <dbReference type="EC" id="2.3.2.27"/>
    </reaction>
</comment>
<evidence type="ECO:0000256" key="2">
    <source>
        <dbReference type="ARBA" id="ARBA00012483"/>
    </source>
</evidence>
<dbReference type="PROSITE" id="PS00108">
    <property type="entry name" value="PROTEIN_KINASE_ST"/>
    <property type="match status" value="1"/>
</dbReference>
<dbReference type="Gene3D" id="1.10.510.10">
    <property type="entry name" value="Transferase(Phosphotransferase) domain 1"/>
    <property type="match status" value="1"/>
</dbReference>
<dbReference type="OrthoDB" id="4062651at2759"/>
<reference evidence="5 6" key="1">
    <citation type="submission" date="2019-05" db="EMBL/GenBank/DDBJ databases">
        <title>Mikania micrantha, genome provides insights into the molecular mechanism of rapid growth.</title>
        <authorList>
            <person name="Liu B."/>
        </authorList>
    </citation>
    <scope>NUCLEOTIDE SEQUENCE [LARGE SCALE GENOMIC DNA]</scope>
    <source>
        <strain evidence="5">NLD-2019</strain>
        <tissue evidence="5">Leaf</tissue>
    </source>
</reference>
<protein>
    <recommendedName>
        <fullName evidence="2">RING-type E3 ubiquitin transferase</fullName>
        <ecNumber evidence="2">2.3.2.27</ecNumber>
    </recommendedName>
</protein>
<evidence type="ECO:0000256" key="1">
    <source>
        <dbReference type="ARBA" id="ARBA00000900"/>
    </source>
</evidence>
<dbReference type="PANTHER" id="PTHR45647">
    <property type="entry name" value="OS02G0152300 PROTEIN"/>
    <property type="match status" value="1"/>
</dbReference>
<keyword evidence="6" id="KW-1185">Reference proteome</keyword>
<dbReference type="EMBL" id="SZYD01000001">
    <property type="protein sequence ID" value="KAD7477031.1"/>
    <property type="molecule type" value="Genomic_DNA"/>
</dbReference>
<dbReference type="PROSITE" id="PS50011">
    <property type="entry name" value="PROTEIN_KINASE_DOM"/>
    <property type="match status" value="1"/>
</dbReference>
<evidence type="ECO:0000313" key="5">
    <source>
        <dbReference type="EMBL" id="KAD7477031.1"/>
    </source>
</evidence>
<dbReference type="Pfam" id="PF07714">
    <property type="entry name" value="PK_Tyr_Ser-Thr"/>
    <property type="match status" value="1"/>
</dbReference>
<accession>A0A5N6PZB4</accession>
<comment type="caution">
    <text evidence="5">The sequence shown here is derived from an EMBL/GenBank/DDBJ whole genome shotgun (WGS) entry which is preliminary data.</text>
</comment>
<dbReference type="InterPro" id="IPR001245">
    <property type="entry name" value="Ser-Thr/Tyr_kinase_cat_dom"/>
</dbReference>
<evidence type="ECO:0000313" key="6">
    <source>
        <dbReference type="Proteomes" id="UP000326396"/>
    </source>
</evidence>
<evidence type="ECO:0000259" key="4">
    <source>
        <dbReference type="PROSITE" id="PS50011"/>
    </source>
</evidence>
<dbReference type="InterPro" id="IPR008271">
    <property type="entry name" value="Ser/Thr_kinase_AS"/>
</dbReference>
<sequence length="334" mass="37818">MHSGPNVLPNDKDEAKHIRLEAKQYIVQDGVLYKKVFSSSCLDMLVYSKVIILSYPRDPHGNLGTHAGPQSVHVRSTNGGWTLSDIPNGKQQSEWRHTSTFCMPIVDRIKEKKDVDKSVTLPNNFTKNGFIPALRGATKELGSHPHIVQLLGACPEKGCLIYEYMENGSLHDFISQKTRRYYLSWHTSFRIAFEVACALAFLHKSKTDPIRHRDLKPGNILLDRNFVRKTGDVGLKCCSLRCWDRPHLDTEVLTVLKKLHGFGMRVKSLGKTRMVLLVTFIVKLFRYDDLALHAQACLLEGRDLAVPSSESSQNQPKAMHPYMGAYHEVLPRLS</sequence>
<dbReference type="AlphaFoldDB" id="A0A5N6PZB4"/>
<dbReference type="GO" id="GO:0061630">
    <property type="term" value="F:ubiquitin protein ligase activity"/>
    <property type="evidence" value="ECO:0007669"/>
    <property type="project" value="UniProtKB-EC"/>
</dbReference>
<keyword evidence="3" id="KW-0833">Ubl conjugation pathway</keyword>
<dbReference type="SMART" id="SM00220">
    <property type="entry name" value="S_TKc"/>
    <property type="match status" value="1"/>
</dbReference>
<proteinExistence type="predicted"/>
<dbReference type="InterPro" id="IPR011009">
    <property type="entry name" value="Kinase-like_dom_sf"/>
</dbReference>
<dbReference type="Proteomes" id="UP000326396">
    <property type="component" value="Linkage Group LG1"/>
</dbReference>
<dbReference type="InterPro" id="IPR000719">
    <property type="entry name" value="Prot_kinase_dom"/>
</dbReference>